<keyword evidence="5" id="KW-0067">ATP-binding</keyword>
<dbReference type="InterPro" id="IPR011527">
    <property type="entry name" value="ABC1_TM_dom"/>
</dbReference>
<keyword evidence="2 8" id="KW-0812">Transmembrane</keyword>
<dbReference type="PANTHER" id="PTHR43394:SF1">
    <property type="entry name" value="ATP-BINDING CASSETTE SUB-FAMILY B MEMBER 10, MITOCHONDRIAL"/>
    <property type="match status" value="1"/>
</dbReference>
<dbReference type="InterPro" id="IPR036640">
    <property type="entry name" value="ABC1_TM_sf"/>
</dbReference>
<dbReference type="InterPro" id="IPR027417">
    <property type="entry name" value="P-loop_NTPase"/>
</dbReference>
<dbReference type="EMBL" id="CP122539">
    <property type="protein sequence ID" value="WGH76857.1"/>
    <property type="molecule type" value="Genomic_DNA"/>
</dbReference>
<evidence type="ECO:0000256" key="1">
    <source>
        <dbReference type="ARBA" id="ARBA00004651"/>
    </source>
</evidence>
<dbReference type="PROSITE" id="PS50990">
    <property type="entry name" value="PEPTIDASE_C39"/>
    <property type="match status" value="1"/>
</dbReference>
<dbReference type="PROSITE" id="PS50929">
    <property type="entry name" value="ABC_TM1F"/>
    <property type="match status" value="1"/>
</dbReference>
<dbReference type="Pfam" id="PF00005">
    <property type="entry name" value="ABC_tran"/>
    <property type="match status" value="1"/>
</dbReference>
<dbReference type="InterPro" id="IPR003593">
    <property type="entry name" value="AAA+_ATPase"/>
</dbReference>
<evidence type="ECO:0000256" key="5">
    <source>
        <dbReference type="ARBA" id="ARBA00022840"/>
    </source>
</evidence>
<feature type="transmembrane region" description="Helical" evidence="8">
    <location>
        <begin position="170"/>
        <end position="187"/>
    </location>
</feature>
<keyword evidence="6 8" id="KW-1133">Transmembrane helix</keyword>
<dbReference type="Pfam" id="PF03412">
    <property type="entry name" value="Peptidase_C39"/>
    <property type="match status" value="1"/>
</dbReference>
<dbReference type="SUPFAM" id="SSF90123">
    <property type="entry name" value="ABC transporter transmembrane region"/>
    <property type="match status" value="1"/>
</dbReference>
<dbReference type="InterPro" id="IPR039421">
    <property type="entry name" value="Type_1_exporter"/>
</dbReference>
<reference evidence="12 13" key="1">
    <citation type="submission" date="2023-04" db="EMBL/GenBank/DDBJ databases">
        <title>Tenacibaculum tangerinum sp. nov., isolated from sea tidal flat of South Korea.</title>
        <authorList>
            <person name="Lee S.H."/>
            <person name="Kim J.-J."/>
        </authorList>
    </citation>
    <scope>NUCLEOTIDE SEQUENCE [LARGE SCALE GENOMIC DNA]</scope>
    <source>
        <strain evidence="12 13">GRR-S3-23</strain>
    </source>
</reference>
<evidence type="ECO:0000256" key="3">
    <source>
        <dbReference type="ARBA" id="ARBA00022741"/>
    </source>
</evidence>
<evidence type="ECO:0000256" key="6">
    <source>
        <dbReference type="ARBA" id="ARBA00022989"/>
    </source>
</evidence>
<feature type="transmembrane region" description="Helical" evidence="8">
    <location>
        <begin position="281"/>
        <end position="304"/>
    </location>
</feature>
<dbReference type="Proteomes" id="UP001232001">
    <property type="component" value="Chromosome"/>
</dbReference>
<feature type="domain" description="ABC transporter" evidence="9">
    <location>
        <begin position="487"/>
        <end position="722"/>
    </location>
</feature>
<evidence type="ECO:0000259" key="10">
    <source>
        <dbReference type="PROSITE" id="PS50929"/>
    </source>
</evidence>
<name>A0ABY8L632_9FLAO</name>
<dbReference type="Gene3D" id="3.40.50.300">
    <property type="entry name" value="P-loop containing nucleotide triphosphate hydrolases"/>
    <property type="match status" value="1"/>
</dbReference>
<dbReference type="Pfam" id="PF00664">
    <property type="entry name" value="ABC_membrane"/>
    <property type="match status" value="1"/>
</dbReference>
<feature type="transmembrane region" description="Helical" evidence="8">
    <location>
        <begin position="207"/>
        <end position="225"/>
    </location>
</feature>
<protein>
    <submittedName>
        <fullName evidence="12">Peptidase domain-containing ABC transporter</fullName>
    </submittedName>
</protein>
<dbReference type="RefSeq" id="WP_279652717.1">
    <property type="nucleotide sequence ID" value="NZ_CP122539.1"/>
</dbReference>
<evidence type="ECO:0000256" key="2">
    <source>
        <dbReference type="ARBA" id="ARBA00022692"/>
    </source>
</evidence>
<evidence type="ECO:0000256" key="7">
    <source>
        <dbReference type="ARBA" id="ARBA00023136"/>
    </source>
</evidence>
<dbReference type="PANTHER" id="PTHR43394">
    <property type="entry name" value="ATP-DEPENDENT PERMEASE MDL1, MITOCHONDRIAL"/>
    <property type="match status" value="1"/>
</dbReference>
<dbReference type="Gene3D" id="1.20.1560.10">
    <property type="entry name" value="ABC transporter type 1, transmembrane domain"/>
    <property type="match status" value="1"/>
</dbReference>
<dbReference type="InterPro" id="IPR003439">
    <property type="entry name" value="ABC_transporter-like_ATP-bd"/>
</dbReference>
<evidence type="ECO:0000256" key="8">
    <source>
        <dbReference type="SAM" id="Phobius"/>
    </source>
</evidence>
<keyword evidence="13" id="KW-1185">Reference proteome</keyword>
<evidence type="ECO:0000313" key="13">
    <source>
        <dbReference type="Proteomes" id="UP001232001"/>
    </source>
</evidence>
<proteinExistence type="predicted"/>
<evidence type="ECO:0000313" key="12">
    <source>
        <dbReference type="EMBL" id="WGH76857.1"/>
    </source>
</evidence>
<dbReference type="PROSITE" id="PS50893">
    <property type="entry name" value="ABC_TRANSPORTER_2"/>
    <property type="match status" value="1"/>
</dbReference>
<dbReference type="CDD" id="cd18571">
    <property type="entry name" value="ABC_6TM_peptidase_like"/>
    <property type="match status" value="1"/>
</dbReference>
<dbReference type="CDD" id="cd02418">
    <property type="entry name" value="Peptidase_C39B"/>
    <property type="match status" value="1"/>
</dbReference>
<feature type="domain" description="ABC transmembrane type-1" evidence="10">
    <location>
        <begin position="174"/>
        <end position="453"/>
    </location>
</feature>
<evidence type="ECO:0000259" key="9">
    <source>
        <dbReference type="PROSITE" id="PS50893"/>
    </source>
</evidence>
<dbReference type="InterPro" id="IPR005074">
    <property type="entry name" value="Peptidase_C39"/>
</dbReference>
<feature type="domain" description="Peptidase C39" evidence="11">
    <location>
        <begin position="9"/>
        <end position="128"/>
    </location>
</feature>
<organism evidence="12 13">
    <name type="scientific">Tenacibaculum tangerinum</name>
    <dbReference type="NCBI Taxonomy" id="3038772"/>
    <lineage>
        <taxon>Bacteria</taxon>
        <taxon>Pseudomonadati</taxon>
        <taxon>Bacteroidota</taxon>
        <taxon>Flavobacteriia</taxon>
        <taxon>Flavobacteriales</taxon>
        <taxon>Flavobacteriaceae</taxon>
        <taxon>Tenacibaculum</taxon>
    </lineage>
</organism>
<keyword evidence="3" id="KW-0547">Nucleotide-binding</keyword>
<keyword evidence="7 8" id="KW-0472">Membrane</keyword>
<dbReference type="SMART" id="SM00382">
    <property type="entry name" value="AAA"/>
    <property type="match status" value="1"/>
</dbReference>
<evidence type="ECO:0000256" key="4">
    <source>
        <dbReference type="ARBA" id="ARBA00022801"/>
    </source>
</evidence>
<dbReference type="Gene3D" id="3.90.70.10">
    <property type="entry name" value="Cysteine proteinases"/>
    <property type="match status" value="1"/>
</dbReference>
<comment type="subcellular location">
    <subcellularLocation>
        <location evidence="1">Cell membrane</location>
        <topology evidence="1">Multi-pass membrane protein</topology>
    </subcellularLocation>
</comment>
<feature type="transmembrane region" description="Helical" evidence="8">
    <location>
        <begin position="310"/>
        <end position="329"/>
    </location>
</feature>
<dbReference type="SUPFAM" id="SSF52540">
    <property type="entry name" value="P-loop containing nucleoside triphosphate hydrolases"/>
    <property type="match status" value="1"/>
</dbReference>
<evidence type="ECO:0000259" key="11">
    <source>
        <dbReference type="PROSITE" id="PS50990"/>
    </source>
</evidence>
<keyword evidence="4" id="KW-0378">Hydrolase</keyword>
<accession>A0ABY8L632</accession>
<sequence length="728" mass="83092">MKKFPNYKQTEAKDCGPTCIKIIAKYYGKTINTQQLRKLSETTREGSSLLGLSEAVESIGFKSLGIKLAFSKLKEAPLPCIIHWNKNHYVVLYKIKKDTVYISDPAHGLITFNKEEFIQHWIGNNADENTEEGIALLVEPTPKFYQEEFEEDEKFGFSFIFKYLFKYKKFIVQLIIGLLAGSLLQLILPFLTQSIVDVGIKNQDLNFVYLILFAQLFLFIGKASLEIIRSWILLHLSTRINISLISDFFIKLMKLPISYFDVRMTGDLLQRINDHKRIERILTTSSLTVLFSFFNLIIFSLVLAYYSLQIFGVFVLGSVLYFGWVLFFFKKRKELDYKRFSQVSQEQSKVIELINGMQEIKLHNAERRMRWNWEYVQARLFKVATKSLALEQTQSVGSNFINELKNMFITVLSAKLVIEGQITLGMMMAISYIVGQLNGPITQLINFMRDIQDAQISLDRLGEIHNMEDEEKPGDEKVTNIPENASIKLNNISFRYTGGLEPVLKNLSLEIPANKTTAIVGVSGSGKSTLMKLLLGFYQVDEGDIMINNFNLKNISQREWRRNCGVVMQEGYIFNDSIAKNIAVGEDFVDKEKLAHAIDVANIDDYIEGLPLGYNTKIGSEGNGLSTGQKQRLLIARSVYKNPKFLFFDEATSALDANNEKVIMEKLNTFFANKTAVVIAHRLSTVKNAHQIVVLDKGKIIEKGTHEELIKLKGNYYHLVKNQLDLGK</sequence>
<gene>
    <name evidence="12" type="ORF">P8625_06865</name>
</gene>